<dbReference type="PANTHER" id="PTHR30126:SF77">
    <property type="entry name" value="TRANSCRIPTIONAL REGULATORY PROTEIN"/>
    <property type="match status" value="1"/>
</dbReference>
<feature type="domain" description="HTH lysR-type" evidence="5">
    <location>
        <begin position="2"/>
        <end position="59"/>
    </location>
</feature>
<dbReference type="InterPro" id="IPR005119">
    <property type="entry name" value="LysR_subst-bd"/>
</dbReference>
<dbReference type="PROSITE" id="PS50931">
    <property type="entry name" value="HTH_LYSR"/>
    <property type="match status" value="1"/>
</dbReference>
<dbReference type="Pfam" id="PF00126">
    <property type="entry name" value="HTH_1"/>
    <property type="match status" value="1"/>
</dbReference>
<dbReference type="Proteomes" id="UP001500227">
    <property type="component" value="Unassembled WGS sequence"/>
</dbReference>
<keyword evidence="7" id="KW-1185">Reference proteome</keyword>
<dbReference type="InterPro" id="IPR036390">
    <property type="entry name" value="WH_DNA-bd_sf"/>
</dbReference>
<dbReference type="CDD" id="cd05466">
    <property type="entry name" value="PBP2_LTTR_substrate"/>
    <property type="match status" value="1"/>
</dbReference>
<dbReference type="Gene3D" id="3.40.190.10">
    <property type="entry name" value="Periplasmic binding protein-like II"/>
    <property type="match status" value="2"/>
</dbReference>
<evidence type="ECO:0000256" key="3">
    <source>
        <dbReference type="ARBA" id="ARBA00023125"/>
    </source>
</evidence>
<name>A0ABP9LWH6_9BURK</name>
<evidence type="ECO:0000313" key="7">
    <source>
        <dbReference type="Proteomes" id="UP001500227"/>
    </source>
</evidence>
<dbReference type="EMBL" id="BAABKD010000001">
    <property type="protein sequence ID" value="GAA5084591.1"/>
    <property type="molecule type" value="Genomic_DNA"/>
</dbReference>
<dbReference type="SUPFAM" id="SSF46785">
    <property type="entry name" value="Winged helix' DNA-binding domain"/>
    <property type="match status" value="1"/>
</dbReference>
<proteinExistence type="inferred from homology"/>
<keyword evidence="4" id="KW-0804">Transcription</keyword>
<evidence type="ECO:0000256" key="2">
    <source>
        <dbReference type="ARBA" id="ARBA00023015"/>
    </source>
</evidence>
<dbReference type="Gene3D" id="1.10.10.10">
    <property type="entry name" value="Winged helix-like DNA-binding domain superfamily/Winged helix DNA-binding domain"/>
    <property type="match status" value="1"/>
</dbReference>
<dbReference type="RefSeq" id="WP_260650642.1">
    <property type="nucleotide sequence ID" value="NZ_BAABKD010000001.1"/>
</dbReference>
<organism evidence="6 7">
    <name type="scientific">Paenalcaligenes hermetiae</name>
    <dbReference type="NCBI Taxonomy" id="1157987"/>
    <lineage>
        <taxon>Bacteria</taxon>
        <taxon>Pseudomonadati</taxon>
        <taxon>Pseudomonadota</taxon>
        <taxon>Betaproteobacteria</taxon>
        <taxon>Burkholderiales</taxon>
        <taxon>Alcaligenaceae</taxon>
        <taxon>Paenalcaligenes</taxon>
    </lineage>
</organism>
<reference evidence="7" key="1">
    <citation type="journal article" date="2019" name="Int. J. Syst. Evol. Microbiol.">
        <title>The Global Catalogue of Microorganisms (GCM) 10K type strain sequencing project: providing services to taxonomists for standard genome sequencing and annotation.</title>
        <authorList>
            <consortium name="The Broad Institute Genomics Platform"/>
            <consortium name="The Broad Institute Genome Sequencing Center for Infectious Disease"/>
            <person name="Wu L."/>
            <person name="Ma J."/>
        </authorList>
    </citation>
    <scope>NUCLEOTIDE SEQUENCE [LARGE SCALE GENOMIC DNA]</scope>
    <source>
        <strain evidence="7">JCM 18423</strain>
    </source>
</reference>
<evidence type="ECO:0000256" key="4">
    <source>
        <dbReference type="ARBA" id="ARBA00023163"/>
    </source>
</evidence>
<accession>A0ABP9LWH6</accession>
<dbReference type="PANTHER" id="PTHR30126">
    <property type="entry name" value="HTH-TYPE TRANSCRIPTIONAL REGULATOR"/>
    <property type="match status" value="1"/>
</dbReference>
<dbReference type="Pfam" id="PF03466">
    <property type="entry name" value="LysR_substrate"/>
    <property type="match status" value="1"/>
</dbReference>
<evidence type="ECO:0000256" key="1">
    <source>
        <dbReference type="ARBA" id="ARBA00009437"/>
    </source>
</evidence>
<protein>
    <submittedName>
        <fullName evidence="6">LysR family transcriptional regulator</fullName>
    </submittedName>
</protein>
<dbReference type="PRINTS" id="PR00039">
    <property type="entry name" value="HTHLYSR"/>
</dbReference>
<comment type="similarity">
    <text evidence="1">Belongs to the LysR transcriptional regulatory family.</text>
</comment>
<gene>
    <name evidence="6" type="ORF">GCM10023337_02330</name>
</gene>
<dbReference type="InterPro" id="IPR036388">
    <property type="entry name" value="WH-like_DNA-bd_sf"/>
</dbReference>
<comment type="caution">
    <text evidence="6">The sequence shown here is derived from an EMBL/GenBank/DDBJ whole genome shotgun (WGS) entry which is preliminary data.</text>
</comment>
<dbReference type="SUPFAM" id="SSF53850">
    <property type="entry name" value="Periplasmic binding protein-like II"/>
    <property type="match status" value="1"/>
</dbReference>
<dbReference type="InterPro" id="IPR000847">
    <property type="entry name" value="LysR_HTH_N"/>
</dbReference>
<sequence>MIDFKQIEAFVWVAELGGFSAAAEKLNTTQPSISQRIASFERQVSTRVFDRSARGIKLTEKGQELLSHAQRMLELRNEMLRVAQSPNVIRGTFHLGVAETLVHTWLHILIEQLHTQYPALIIEIHVDTSQVLREKLLNYQLDLAFFVGNDTDKKTEYLPIGEYPLVWVASPTLRLHGRTVSVAELGVYPVITYPVGSLPYRAVDQLLHEAKVESPRIYGSASLSTILHMTSRGMGPSVLAEELAKPLLSQGKLRRLKVEKPLPSLAFYAHWLDSPDSHAARTVARLAQSISEQYPAHV</sequence>
<evidence type="ECO:0000259" key="5">
    <source>
        <dbReference type="PROSITE" id="PS50931"/>
    </source>
</evidence>
<keyword evidence="2" id="KW-0805">Transcription regulation</keyword>
<evidence type="ECO:0000313" key="6">
    <source>
        <dbReference type="EMBL" id="GAA5084591.1"/>
    </source>
</evidence>
<keyword evidence="3" id="KW-0238">DNA-binding</keyword>